<dbReference type="AlphaFoldDB" id="A0A1G9HKL5"/>
<dbReference type="PANTHER" id="PTHR30146">
    <property type="entry name" value="LACI-RELATED TRANSCRIPTIONAL REPRESSOR"/>
    <property type="match status" value="1"/>
</dbReference>
<dbReference type="EMBL" id="FNGP01000001">
    <property type="protein sequence ID" value="SDL13425.1"/>
    <property type="molecule type" value="Genomic_DNA"/>
</dbReference>
<sequence length="294" mass="31171">MKRGTGLDQAFPAAPAVRTRAIMLAVPDLEEPYFAELTALVVRRAEEHGLSVVIYQTWGEHEREIDVVNRIGVPPTDGLLHIPRALSVADLTRRRSPGPLVLLGEHIDSSPFAHVTIDNAAAAGAATLHLLERGCVRPAMIGPREPASDASNRRYAGYASALEQRGVVLDESLVGGVRAFSAKEGYDAALRLVDSGARFDGVVCSNDSVALGVMAGLAARRVSVPGDVRVIGIDGVSMGAFSVPSLSTVEPDRELMVTVALSILMKQMATALSMDLPVEQVTVPFTVVQRDSSG</sequence>
<keyword evidence="6" id="KW-1185">Reference proteome</keyword>
<evidence type="ECO:0000256" key="1">
    <source>
        <dbReference type="ARBA" id="ARBA00023015"/>
    </source>
</evidence>
<dbReference type="Gene3D" id="3.40.50.2300">
    <property type="match status" value="2"/>
</dbReference>
<dbReference type="PANTHER" id="PTHR30146:SF109">
    <property type="entry name" value="HTH-TYPE TRANSCRIPTIONAL REGULATOR GALS"/>
    <property type="match status" value="1"/>
</dbReference>
<reference evidence="5 6" key="1">
    <citation type="submission" date="2016-10" db="EMBL/GenBank/DDBJ databases">
        <authorList>
            <person name="de Groot N.N."/>
        </authorList>
    </citation>
    <scope>NUCLEOTIDE SEQUENCE [LARGE SCALE GENOMIC DNA]</scope>
    <source>
        <strain evidence="5 6">CGMCC 1.9159</strain>
    </source>
</reference>
<dbReference type="Pfam" id="PF13377">
    <property type="entry name" value="Peripla_BP_3"/>
    <property type="match status" value="1"/>
</dbReference>
<dbReference type="GO" id="GO:0000976">
    <property type="term" value="F:transcription cis-regulatory region binding"/>
    <property type="evidence" value="ECO:0007669"/>
    <property type="project" value="TreeGrafter"/>
</dbReference>
<gene>
    <name evidence="5" type="ORF">SAMN04488242_0369</name>
</gene>
<dbReference type="InterPro" id="IPR046335">
    <property type="entry name" value="LacI/GalR-like_sensor"/>
</dbReference>
<keyword evidence="3" id="KW-0804">Transcription</keyword>
<dbReference type="InterPro" id="IPR028082">
    <property type="entry name" value="Peripla_BP_I"/>
</dbReference>
<proteinExistence type="predicted"/>
<keyword evidence="2 5" id="KW-0238">DNA-binding</keyword>
<keyword evidence="1" id="KW-0805">Transcription regulation</keyword>
<evidence type="ECO:0000313" key="6">
    <source>
        <dbReference type="Proteomes" id="UP000199475"/>
    </source>
</evidence>
<accession>A0A1G9HKL5</accession>
<dbReference type="CDD" id="cd06267">
    <property type="entry name" value="PBP1_LacI_sugar_binding-like"/>
    <property type="match status" value="1"/>
</dbReference>
<dbReference type="Proteomes" id="UP000199475">
    <property type="component" value="Unassembled WGS sequence"/>
</dbReference>
<dbReference type="SUPFAM" id="SSF53822">
    <property type="entry name" value="Periplasmic binding protein-like I"/>
    <property type="match status" value="1"/>
</dbReference>
<evidence type="ECO:0000256" key="3">
    <source>
        <dbReference type="ARBA" id="ARBA00023163"/>
    </source>
</evidence>
<dbReference type="STRING" id="686624.SAMN04488242_0369"/>
<evidence type="ECO:0000256" key="2">
    <source>
        <dbReference type="ARBA" id="ARBA00023125"/>
    </source>
</evidence>
<evidence type="ECO:0000259" key="4">
    <source>
        <dbReference type="Pfam" id="PF13377"/>
    </source>
</evidence>
<dbReference type="RefSeq" id="WP_218118282.1">
    <property type="nucleotide sequence ID" value="NZ_FNGP01000001.1"/>
</dbReference>
<organism evidence="5 6">
    <name type="scientific">Tessaracoccus oleiagri</name>
    <dbReference type="NCBI Taxonomy" id="686624"/>
    <lineage>
        <taxon>Bacteria</taxon>
        <taxon>Bacillati</taxon>
        <taxon>Actinomycetota</taxon>
        <taxon>Actinomycetes</taxon>
        <taxon>Propionibacteriales</taxon>
        <taxon>Propionibacteriaceae</taxon>
        <taxon>Tessaracoccus</taxon>
    </lineage>
</organism>
<protein>
    <submittedName>
        <fullName evidence="5">DNA-binding transcriptional regulator, LacI/PurR family</fullName>
    </submittedName>
</protein>
<evidence type="ECO:0000313" key="5">
    <source>
        <dbReference type="EMBL" id="SDL13425.1"/>
    </source>
</evidence>
<dbReference type="GO" id="GO:0003700">
    <property type="term" value="F:DNA-binding transcription factor activity"/>
    <property type="evidence" value="ECO:0007669"/>
    <property type="project" value="TreeGrafter"/>
</dbReference>
<name>A0A1G9HKL5_9ACTN</name>
<feature type="domain" description="Transcriptional regulator LacI/GalR-like sensor" evidence="4">
    <location>
        <begin position="129"/>
        <end position="293"/>
    </location>
</feature>